<keyword evidence="4" id="KW-1185">Reference proteome</keyword>
<proteinExistence type="predicted"/>
<dbReference type="AlphaFoldDB" id="A0A4D4L067"/>
<accession>A0A4D4L067</accession>
<evidence type="ECO:0008006" key="5">
    <source>
        <dbReference type="Google" id="ProtNLM"/>
    </source>
</evidence>
<evidence type="ECO:0000256" key="2">
    <source>
        <dbReference type="SAM" id="MobiDB-lite"/>
    </source>
</evidence>
<dbReference type="GO" id="GO:0016491">
    <property type="term" value="F:oxidoreductase activity"/>
    <property type="evidence" value="ECO:0007669"/>
    <property type="project" value="UniProtKB-KW"/>
</dbReference>
<evidence type="ECO:0000313" key="4">
    <source>
        <dbReference type="Proteomes" id="UP000301309"/>
    </source>
</evidence>
<sequence>MRYRPPGQFLLEHLEQRLTQPGPGCLPLRLERHGRLLTRMHHEVGMAWPEAFGTGDRAEVDAYCAAAGIDHEWLPGDRLRTRQRRAAVVRHPTTGVPGWFNQIASLNGLTMDPAVREYLTDVYGPHGLPFHTMVGDGTDIDGDTVEAVNAVYDRFTVPRRAPSPTTSRCSSRDSPKRICP</sequence>
<reference evidence="3 4" key="1">
    <citation type="journal article" date="2020" name="Int. J. Syst. Evol. Microbiol.">
        <title>Reclassification of Streptomyces castelarensis and Streptomyces sporoclivatus as later heterotypic synonyms of Streptomyces antimycoticus.</title>
        <authorList>
            <person name="Komaki H."/>
            <person name="Tamura T."/>
        </authorList>
    </citation>
    <scope>NUCLEOTIDE SEQUENCE [LARGE SCALE GENOMIC DNA]</scope>
    <source>
        <strain evidence="3 4">NBRC 13459</strain>
    </source>
</reference>
<evidence type="ECO:0000256" key="1">
    <source>
        <dbReference type="ARBA" id="ARBA00023002"/>
    </source>
</evidence>
<organism evidence="3 4">
    <name type="scientific">Streptomyces violaceusniger</name>
    <dbReference type="NCBI Taxonomy" id="68280"/>
    <lineage>
        <taxon>Bacteria</taxon>
        <taxon>Bacillati</taxon>
        <taxon>Actinomycetota</taxon>
        <taxon>Actinomycetes</taxon>
        <taxon>Kitasatosporales</taxon>
        <taxon>Streptomycetaceae</taxon>
        <taxon>Streptomyces</taxon>
        <taxon>Streptomyces violaceusniger group</taxon>
    </lineage>
</organism>
<dbReference type="InterPro" id="IPR042098">
    <property type="entry name" value="TauD-like_sf"/>
</dbReference>
<feature type="region of interest" description="Disordered" evidence="2">
    <location>
        <begin position="159"/>
        <end position="180"/>
    </location>
</feature>
<evidence type="ECO:0000313" key="3">
    <source>
        <dbReference type="EMBL" id="GDY51998.1"/>
    </source>
</evidence>
<keyword evidence="1" id="KW-0560">Oxidoreductase</keyword>
<name>A0A4D4L067_STRVO</name>
<feature type="compositionally biased region" description="Basic and acidic residues" evidence="2">
    <location>
        <begin position="170"/>
        <end position="180"/>
    </location>
</feature>
<dbReference type="EMBL" id="BJHW01000001">
    <property type="protein sequence ID" value="GDY51998.1"/>
    <property type="molecule type" value="Genomic_DNA"/>
</dbReference>
<protein>
    <recommendedName>
        <fullName evidence="5">TauD/TfdA-like domain-containing protein</fullName>
    </recommendedName>
</protein>
<dbReference type="Proteomes" id="UP000301309">
    <property type="component" value="Unassembled WGS sequence"/>
</dbReference>
<dbReference type="SUPFAM" id="SSF51197">
    <property type="entry name" value="Clavaminate synthase-like"/>
    <property type="match status" value="1"/>
</dbReference>
<comment type="caution">
    <text evidence="3">The sequence shown here is derived from an EMBL/GenBank/DDBJ whole genome shotgun (WGS) entry which is preliminary data.</text>
</comment>
<gene>
    <name evidence="3" type="ORF">SVIO_026210</name>
</gene>
<dbReference type="Gene3D" id="3.60.130.10">
    <property type="entry name" value="Clavaminate synthase-like"/>
    <property type="match status" value="1"/>
</dbReference>